<dbReference type="SUPFAM" id="SSF52540">
    <property type="entry name" value="P-loop containing nucleoside triphosphate hydrolases"/>
    <property type="match status" value="1"/>
</dbReference>
<evidence type="ECO:0000256" key="4">
    <source>
        <dbReference type="ARBA" id="ARBA00023163"/>
    </source>
</evidence>
<proteinExistence type="predicted"/>
<dbReference type="GO" id="GO:0005524">
    <property type="term" value="F:ATP binding"/>
    <property type="evidence" value="ECO:0007669"/>
    <property type="project" value="UniProtKB-KW"/>
</dbReference>
<dbReference type="InterPro" id="IPR058031">
    <property type="entry name" value="AAA_lid_NorR"/>
</dbReference>
<dbReference type="SMART" id="SM00382">
    <property type="entry name" value="AAA"/>
    <property type="match status" value="1"/>
</dbReference>
<dbReference type="Gene3D" id="2.60.200.20">
    <property type="match status" value="1"/>
</dbReference>
<feature type="domain" description="Sigma-54 factor interaction" evidence="6">
    <location>
        <begin position="135"/>
        <end position="365"/>
    </location>
</feature>
<dbReference type="PROSITE" id="PS00676">
    <property type="entry name" value="SIGMA54_INTERACT_2"/>
    <property type="match status" value="1"/>
</dbReference>
<dbReference type="Gene3D" id="3.40.50.300">
    <property type="entry name" value="P-loop containing nucleotide triphosphate hydrolases"/>
    <property type="match status" value="1"/>
</dbReference>
<keyword evidence="1" id="KW-0547">Nucleotide-binding</keyword>
<gene>
    <name evidence="7" type="ORF">MNODULE_16855</name>
</gene>
<dbReference type="RefSeq" id="WP_168062043.1">
    <property type="nucleotide sequence ID" value="NZ_VTOW01000003.1"/>
</dbReference>
<dbReference type="InterPro" id="IPR027417">
    <property type="entry name" value="P-loop_NTPase"/>
</dbReference>
<dbReference type="CDD" id="cd00009">
    <property type="entry name" value="AAA"/>
    <property type="match status" value="1"/>
</dbReference>
<evidence type="ECO:0000256" key="3">
    <source>
        <dbReference type="ARBA" id="ARBA00023015"/>
    </source>
</evidence>
<accession>A0A7X6DSV7</accession>
<dbReference type="PROSITE" id="PS50006">
    <property type="entry name" value="FHA_DOMAIN"/>
    <property type="match status" value="1"/>
</dbReference>
<keyword evidence="2" id="KW-0067">ATP-binding</keyword>
<evidence type="ECO:0000313" key="7">
    <source>
        <dbReference type="EMBL" id="NKE72423.1"/>
    </source>
</evidence>
<dbReference type="EMBL" id="VTOW01000003">
    <property type="protein sequence ID" value="NKE72423.1"/>
    <property type="molecule type" value="Genomic_DNA"/>
</dbReference>
<dbReference type="PRINTS" id="PR01590">
    <property type="entry name" value="HTHFIS"/>
</dbReference>
<dbReference type="Gene3D" id="1.10.10.60">
    <property type="entry name" value="Homeodomain-like"/>
    <property type="match status" value="1"/>
</dbReference>
<dbReference type="CDD" id="cd00060">
    <property type="entry name" value="FHA"/>
    <property type="match status" value="1"/>
</dbReference>
<keyword evidence="8" id="KW-1185">Reference proteome</keyword>
<dbReference type="FunFam" id="3.40.50.300:FF:000006">
    <property type="entry name" value="DNA-binding transcriptional regulator NtrC"/>
    <property type="match status" value="1"/>
</dbReference>
<reference evidence="7 8" key="1">
    <citation type="journal article" date="2020" name="Nature">
        <title>Bacterial chemolithoautotrophy via manganese oxidation.</title>
        <authorList>
            <person name="Yu H."/>
            <person name="Leadbetter J.R."/>
        </authorList>
    </citation>
    <scope>NUCLEOTIDE SEQUENCE [LARGE SCALE GENOMIC DNA]</scope>
    <source>
        <strain evidence="7 8">Mn-1</strain>
    </source>
</reference>
<evidence type="ECO:0000256" key="1">
    <source>
        <dbReference type="ARBA" id="ARBA00022741"/>
    </source>
</evidence>
<keyword evidence="3" id="KW-0805">Transcription regulation</keyword>
<dbReference type="SUPFAM" id="SSF49879">
    <property type="entry name" value="SMAD/FHA domain"/>
    <property type="match status" value="1"/>
</dbReference>
<dbReference type="Pfam" id="PF00158">
    <property type="entry name" value="Sigma54_activat"/>
    <property type="match status" value="1"/>
</dbReference>
<dbReference type="InterPro" id="IPR003593">
    <property type="entry name" value="AAA+_ATPase"/>
</dbReference>
<dbReference type="Proteomes" id="UP000534783">
    <property type="component" value="Unassembled WGS sequence"/>
</dbReference>
<dbReference type="Gene3D" id="1.10.8.60">
    <property type="match status" value="1"/>
</dbReference>
<dbReference type="InterPro" id="IPR008984">
    <property type="entry name" value="SMAD_FHA_dom_sf"/>
</dbReference>
<evidence type="ECO:0000259" key="6">
    <source>
        <dbReference type="PROSITE" id="PS50045"/>
    </source>
</evidence>
<dbReference type="SMART" id="SM00240">
    <property type="entry name" value="FHA"/>
    <property type="match status" value="1"/>
</dbReference>
<dbReference type="Pfam" id="PF02954">
    <property type="entry name" value="HTH_8"/>
    <property type="match status" value="1"/>
</dbReference>
<evidence type="ECO:0000256" key="2">
    <source>
        <dbReference type="ARBA" id="ARBA00022840"/>
    </source>
</evidence>
<dbReference type="PANTHER" id="PTHR32071">
    <property type="entry name" value="TRANSCRIPTIONAL REGULATORY PROTEIN"/>
    <property type="match status" value="1"/>
</dbReference>
<sequence length="450" mass="50235">MLEFKVYLDKKLIQRSLLSKGEITVGRSSENDLVLPNQHVSRLHLVIAQEGDAFRLEDRSSNGVLLDGKPVAGSTLLPPQCKLGVYPFEIDCSRRQEDHTVPIPKKTPQAVLQEKDRRQEAYASNAPLRSHFGILIGESPSMQQIYRLIEDVSGHPVTVLIRGEHGTGKELVARAIHEASARRNEPFIAVNCAAIPLDLIESELFGHEKGAFTGAQTTQKGKIEEADKGTLFLDEIGELSPAAQAKLLRFLQGKVVMRLGSARETPVDTRVVAATNKDLERAVKEGTFRADLYYRIKVVQILLPPLRDRKEDIPLLAAHFIERLGEELNLPARPVLTDEALHRLQAADWPGNVRQMENAFYSALVRSRAPELLDETLLFDSEAWNSPAEMEEEAPLDAISKELLLKILKESSWDTAKAAETLKVSRGTVYYKLKKYGINLREAAKRSANM</sequence>
<dbReference type="Pfam" id="PF00498">
    <property type="entry name" value="FHA"/>
    <property type="match status" value="1"/>
</dbReference>
<dbReference type="InterPro" id="IPR009057">
    <property type="entry name" value="Homeodomain-like_sf"/>
</dbReference>
<dbReference type="GO" id="GO:0006355">
    <property type="term" value="P:regulation of DNA-templated transcription"/>
    <property type="evidence" value="ECO:0007669"/>
    <property type="project" value="InterPro"/>
</dbReference>
<keyword evidence="4" id="KW-0804">Transcription</keyword>
<dbReference type="Pfam" id="PF25601">
    <property type="entry name" value="AAA_lid_14"/>
    <property type="match status" value="1"/>
</dbReference>
<evidence type="ECO:0000259" key="5">
    <source>
        <dbReference type="PROSITE" id="PS50006"/>
    </source>
</evidence>
<name>A0A7X6DSV7_9BACT</name>
<dbReference type="SUPFAM" id="SSF46689">
    <property type="entry name" value="Homeodomain-like"/>
    <property type="match status" value="1"/>
</dbReference>
<comment type="caution">
    <text evidence="7">The sequence shown here is derived from an EMBL/GenBank/DDBJ whole genome shotgun (WGS) entry which is preliminary data.</text>
</comment>
<evidence type="ECO:0000313" key="8">
    <source>
        <dbReference type="Proteomes" id="UP000534783"/>
    </source>
</evidence>
<dbReference type="AlphaFoldDB" id="A0A7X6DSV7"/>
<dbReference type="InterPro" id="IPR002197">
    <property type="entry name" value="HTH_Fis"/>
</dbReference>
<feature type="domain" description="FHA" evidence="5">
    <location>
        <begin position="23"/>
        <end position="71"/>
    </location>
</feature>
<organism evidence="7 8">
    <name type="scientific">Candidatus Manganitrophus noduliformans</name>
    <dbReference type="NCBI Taxonomy" id="2606439"/>
    <lineage>
        <taxon>Bacteria</taxon>
        <taxon>Pseudomonadati</taxon>
        <taxon>Nitrospirota</taxon>
        <taxon>Nitrospiria</taxon>
        <taxon>Candidatus Troglogloeales</taxon>
        <taxon>Candidatus Manganitrophaceae</taxon>
        <taxon>Candidatus Manganitrophus</taxon>
    </lineage>
</organism>
<dbReference type="InterPro" id="IPR000253">
    <property type="entry name" value="FHA_dom"/>
</dbReference>
<protein>
    <submittedName>
        <fullName evidence="7">FHA domain-containing protein</fullName>
    </submittedName>
</protein>
<dbReference type="InterPro" id="IPR002078">
    <property type="entry name" value="Sigma_54_int"/>
</dbReference>
<dbReference type="InterPro" id="IPR025943">
    <property type="entry name" value="Sigma_54_int_dom_ATP-bd_2"/>
</dbReference>
<dbReference type="GO" id="GO:0043565">
    <property type="term" value="F:sequence-specific DNA binding"/>
    <property type="evidence" value="ECO:0007669"/>
    <property type="project" value="InterPro"/>
</dbReference>
<dbReference type="PROSITE" id="PS50045">
    <property type="entry name" value="SIGMA54_INTERACT_4"/>
    <property type="match status" value="1"/>
</dbReference>